<proteinExistence type="predicted"/>
<organism evidence="1 2">
    <name type="scientific">Polarella glacialis</name>
    <name type="common">Dinoflagellate</name>
    <dbReference type="NCBI Taxonomy" id="89957"/>
    <lineage>
        <taxon>Eukaryota</taxon>
        <taxon>Sar</taxon>
        <taxon>Alveolata</taxon>
        <taxon>Dinophyceae</taxon>
        <taxon>Suessiales</taxon>
        <taxon>Suessiaceae</taxon>
        <taxon>Polarella</taxon>
    </lineage>
</organism>
<reference evidence="1" key="1">
    <citation type="submission" date="2021-02" db="EMBL/GenBank/DDBJ databases">
        <authorList>
            <person name="Dougan E. K."/>
            <person name="Rhodes N."/>
            <person name="Thang M."/>
            <person name="Chan C."/>
        </authorList>
    </citation>
    <scope>NUCLEOTIDE SEQUENCE</scope>
</reference>
<sequence>MSSLASTNVLHENARLRILDAWIEPGHVARHSVPTVRWPVLDAGQPTPPPTFYPGGTEVTIGNPGQAGRREIVFEILQEPQRSEAEVERLVTAPKWPTAPGQVLMLENSHVRMWDFRASLGMDRNDFHQHVLDNAWVVLGGGSALDVFEPDGRGGAAFVKTLTFNDGFVSWNQVRNGGFDEDCLTPLQPSCVHSVENAGEAEFREYLIELK</sequence>
<evidence type="ECO:0000313" key="1">
    <source>
        <dbReference type="EMBL" id="CAE8603427.1"/>
    </source>
</evidence>
<name>A0A813EYY5_POLGL</name>
<dbReference type="Proteomes" id="UP000654075">
    <property type="component" value="Unassembled WGS sequence"/>
</dbReference>
<dbReference type="OMA" id="FHTSHEY"/>
<dbReference type="EMBL" id="CAJNNV010015387">
    <property type="protein sequence ID" value="CAE8603427.1"/>
    <property type="molecule type" value="Genomic_DNA"/>
</dbReference>
<protein>
    <submittedName>
        <fullName evidence="1">Uncharacterized protein</fullName>
    </submittedName>
</protein>
<accession>A0A813EYY5</accession>
<dbReference type="InterPro" id="IPR014710">
    <property type="entry name" value="RmlC-like_jellyroll"/>
</dbReference>
<gene>
    <name evidence="1" type="ORF">PGLA1383_LOCUS21637</name>
</gene>
<keyword evidence="2" id="KW-1185">Reference proteome</keyword>
<dbReference type="Gene3D" id="2.60.120.10">
    <property type="entry name" value="Jelly Rolls"/>
    <property type="match status" value="1"/>
</dbReference>
<comment type="caution">
    <text evidence="1">The sequence shown here is derived from an EMBL/GenBank/DDBJ whole genome shotgun (WGS) entry which is preliminary data.</text>
</comment>
<dbReference type="AlphaFoldDB" id="A0A813EYY5"/>
<evidence type="ECO:0000313" key="2">
    <source>
        <dbReference type="Proteomes" id="UP000654075"/>
    </source>
</evidence>